<keyword evidence="3" id="KW-1185">Reference proteome</keyword>
<dbReference type="EMBL" id="JAEPRE010000036">
    <property type="protein sequence ID" value="KAG2235239.1"/>
    <property type="molecule type" value="Genomic_DNA"/>
</dbReference>
<evidence type="ECO:0000313" key="2">
    <source>
        <dbReference type="EMBL" id="KAG2235239.1"/>
    </source>
</evidence>
<dbReference type="AlphaFoldDB" id="A0A8H7W1P1"/>
<evidence type="ECO:0000259" key="1">
    <source>
        <dbReference type="Pfam" id="PF05368"/>
    </source>
</evidence>
<dbReference type="Gene3D" id="3.40.50.720">
    <property type="entry name" value="NAD(P)-binding Rossmann-like Domain"/>
    <property type="match status" value="1"/>
</dbReference>
<evidence type="ECO:0000313" key="3">
    <source>
        <dbReference type="Proteomes" id="UP000613177"/>
    </source>
</evidence>
<dbReference type="Proteomes" id="UP000613177">
    <property type="component" value="Unassembled WGS sequence"/>
</dbReference>
<reference evidence="2" key="1">
    <citation type="submission" date="2021-01" db="EMBL/GenBank/DDBJ databases">
        <title>Metabolic potential, ecology and presence of endohyphal bacteria is reflected in genomic diversity of Mucoromycotina.</title>
        <authorList>
            <person name="Muszewska A."/>
            <person name="Okrasinska A."/>
            <person name="Steczkiewicz K."/>
            <person name="Drgas O."/>
            <person name="Orlowska M."/>
            <person name="Perlinska-Lenart U."/>
            <person name="Aleksandrzak-Piekarczyk T."/>
            <person name="Szatraj K."/>
            <person name="Zielenkiewicz U."/>
            <person name="Pilsyk S."/>
            <person name="Malc E."/>
            <person name="Mieczkowski P."/>
            <person name="Kruszewska J.S."/>
            <person name="Biernat P."/>
            <person name="Pawlowska J."/>
        </authorList>
    </citation>
    <scope>NUCLEOTIDE SEQUENCE</scope>
    <source>
        <strain evidence="2">WA0000018081</strain>
    </source>
</reference>
<proteinExistence type="predicted"/>
<dbReference type="PANTHER" id="PTHR43162">
    <property type="match status" value="1"/>
</dbReference>
<protein>
    <recommendedName>
        <fullName evidence="1">NmrA-like domain-containing protein</fullName>
    </recommendedName>
</protein>
<feature type="domain" description="NmrA-like" evidence="1">
    <location>
        <begin position="5"/>
        <end position="286"/>
    </location>
</feature>
<name>A0A8H7W1P1_9FUNG</name>
<accession>A0A8H7W1P1</accession>
<dbReference type="Pfam" id="PF05368">
    <property type="entry name" value="NmrA"/>
    <property type="match status" value="1"/>
</dbReference>
<organism evidence="2 3">
    <name type="scientific">Thamnidium elegans</name>
    <dbReference type="NCBI Taxonomy" id="101142"/>
    <lineage>
        <taxon>Eukaryota</taxon>
        <taxon>Fungi</taxon>
        <taxon>Fungi incertae sedis</taxon>
        <taxon>Mucoromycota</taxon>
        <taxon>Mucoromycotina</taxon>
        <taxon>Mucoromycetes</taxon>
        <taxon>Mucorales</taxon>
        <taxon>Mucorineae</taxon>
        <taxon>Mucoraceae</taxon>
        <taxon>Thamnidium</taxon>
    </lineage>
</organism>
<dbReference type="InterPro" id="IPR036291">
    <property type="entry name" value="NAD(P)-bd_dom_sf"/>
</dbReference>
<dbReference type="Gene3D" id="3.90.25.10">
    <property type="entry name" value="UDP-galactose 4-epimerase, domain 1"/>
    <property type="match status" value="1"/>
</dbReference>
<sequence>MNISTERIFIIGGTGNIGSKAVQDLLSNKVALTLYARTPSKVEAMFPQSQNLINIVEGDFSDLTSFKQSIKGHTRLFLLLTNFNGFAQNKKEIAQIAYEAGVKQIVDISSFTVNLGWRTSYIGTTHFDAEKAIYDLPNRGRFVALRPGRFMTNALMADRPSSDNKIFDSVDADSCYGFISTNDIGAVAAVVLTEDIEKHADSVYSLTGDMVSPNQRAQIVSDIVGRQINYQRITAAQKYHVIMGLGHYDHRMAMDFCGPLASPDTSVVTPEISILLGREPETLKEFLNANKSAFL</sequence>
<gene>
    <name evidence="2" type="ORF">INT48_004706</name>
</gene>
<dbReference type="SUPFAM" id="SSF51735">
    <property type="entry name" value="NAD(P)-binding Rossmann-fold domains"/>
    <property type="match status" value="1"/>
</dbReference>
<dbReference type="PANTHER" id="PTHR43162:SF1">
    <property type="entry name" value="PRESTALK A DIFFERENTIATION PROTEIN A"/>
    <property type="match status" value="1"/>
</dbReference>
<comment type="caution">
    <text evidence="2">The sequence shown here is derived from an EMBL/GenBank/DDBJ whole genome shotgun (WGS) entry which is preliminary data.</text>
</comment>
<dbReference type="InterPro" id="IPR051604">
    <property type="entry name" value="Ergot_Alk_Oxidoreductase"/>
</dbReference>
<dbReference type="InterPro" id="IPR008030">
    <property type="entry name" value="NmrA-like"/>
</dbReference>